<keyword evidence="2" id="KW-0496">Mitochondrion</keyword>
<organism evidence="7">
    <name type="scientific">Brachypodium distachyon</name>
    <name type="common">Purple false brome</name>
    <name type="synonym">Trachynia distachya</name>
    <dbReference type="NCBI Taxonomy" id="15368"/>
    <lineage>
        <taxon>Eukaryota</taxon>
        <taxon>Viridiplantae</taxon>
        <taxon>Streptophyta</taxon>
        <taxon>Embryophyta</taxon>
        <taxon>Tracheophyta</taxon>
        <taxon>Spermatophyta</taxon>
        <taxon>Magnoliopsida</taxon>
        <taxon>Liliopsida</taxon>
        <taxon>Poales</taxon>
        <taxon>Poaceae</taxon>
        <taxon>BOP clade</taxon>
        <taxon>Pooideae</taxon>
        <taxon>Stipodae</taxon>
        <taxon>Brachypodieae</taxon>
        <taxon>Brachypodium</taxon>
    </lineage>
</organism>
<feature type="compositionally biased region" description="Basic and acidic residues" evidence="5">
    <location>
        <begin position="84"/>
        <end position="93"/>
    </location>
</feature>
<accession>I1ISX6</accession>
<sequence>MAAPAAATGPARRLLLLLRLGNPPPLPVPLVSHLTPQFPHPPPAPAPPLLPGSQSSALSPDPSIRDLLFSFHPSMQIYPSLVEPRGDDVREEGGGGGGGTEVWADSVKKKRKRKMNKHKLRKLRKRLRRQT</sequence>
<name>I1ISX6_BRADI</name>
<dbReference type="GeneID" id="100843906"/>
<dbReference type="EnsemblPlants" id="KQJ91526">
    <property type="protein sequence ID" value="KQJ91526"/>
    <property type="gene ID" value="BRADI_4g38220v3"/>
</dbReference>
<comment type="similarity">
    <text evidence="3">Belongs to the mitochondrion-specific ribosomal protein mS38 family.</text>
</comment>
<feature type="region of interest" description="Disordered" evidence="5">
    <location>
        <begin position="80"/>
        <end position="131"/>
    </location>
</feature>
<reference evidence="7 8" key="1">
    <citation type="journal article" date="2010" name="Nature">
        <title>Genome sequencing and analysis of the model grass Brachypodium distachyon.</title>
        <authorList>
            <consortium name="International Brachypodium Initiative"/>
        </authorList>
    </citation>
    <scope>NUCLEOTIDE SEQUENCE [LARGE SCALE GENOMIC DNA]</scope>
    <source>
        <strain evidence="7">Bd21</strain>
        <strain evidence="8">cv. Bd21</strain>
    </source>
</reference>
<feature type="compositionally biased region" description="Basic residues" evidence="5">
    <location>
        <begin position="108"/>
        <end position="131"/>
    </location>
</feature>
<evidence type="ECO:0000256" key="1">
    <source>
        <dbReference type="ARBA" id="ARBA00004173"/>
    </source>
</evidence>
<dbReference type="SMART" id="SM01155">
    <property type="entry name" value="DUF1713"/>
    <property type="match status" value="1"/>
</dbReference>
<protein>
    <recommendedName>
        <fullName evidence="4">Small ribosomal subunit protein mS38</fullName>
    </recommendedName>
</protein>
<dbReference type="Gramene" id="KQJ91526">
    <property type="protein sequence ID" value="KQJ91526"/>
    <property type="gene ID" value="BRADI_4g38220v3"/>
</dbReference>
<dbReference type="InterPro" id="IPR013177">
    <property type="entry name" value="Ribosomal_mS38_C"/>
</dbReference>
<dbReference type="Pfam" id="PF08213">
    <property type="entry name" value="COX24_C"/>
    <property type="match status" value="1"/>
</dbReference>
<dbReference type="GO" id="GO:0005739">
    <property type="term" value="C:mitochondrion"/>
    <property type="evidence" value="ECO:0007669"/>
    <property type="project" value="UniProtKB-SubCell"/>
</dbReference>
<evidence type="ECO:0000256" key="2">
    <source>
        <dbReference type="ARBA" id="ARBA00023128"/>
    </source>
</evidence>
<dbReference type="eggNOG" id="ENOG502S8UR">
    <property type="taxonomic scope" value="Eukaryota"/>
</dbReference>
<evidence type="ECO:0000313" key="7">
    <source>
        <dbReference type="EMBL" id="KQJ91526.1"/>
    </source>
</evidence>
<dbReference type="HOGENOM" id="CLU_113090_1_0_1"/>
<dbReference type="Proteomes" id="UP000008810">
    <property type="component" value="Chromosome 4"/>
</dbReference>
<evidence type="ECO:0000256" key="5">
    <source>
        <dbReference type="SAM" id="MobiDB-lite"/>
    </source>
</evidence>
<dbReference type="EMBL" id="CM000883">
    <property type="protein sequence ID" value="KQJ91526.1"/>
    <property type="molecule type" value="Genomic_DNA"/>
</dbReference>
<dbReference type="PANTHER" id="PTHR32035:SF3">
    <property type="entry name" value="SMALL RIBOSOMAL SUBUNIT PROTEIN MS38"/>
    <property type="match status" value="1"/>
</dbReference>
<dbReference type="RefSeq" id="XP_010238519.1">
    <property type="nucleotide sequence ID" value="XM_010240217.3"/>
</dbReference>
<dbReference type="AlphaFoldDB" id="I1ISX6"/>
<comment type="subcellular location">
    <subcellularLocation>
        <location evidence="1">Mitochondrion</location>
    </subcellularLocation>
</comment>
<dbReference type="OMA" id="HPSMQIY"/>
<evidence type="ECO:0000313" key="8">
    <source>
        <dbReference type="EnsemblPlants" id="KQJ91526"/>
    </source>
</evidence>
<evidence type="ECO:0000313" key="9">
    <source>
        <dbReference type="Proteomes" id="UP000008810"/>
    </source>
</evidence>
<evidence type="ECO:0000259" key="6">
    <source>
        <dbReference type="SMART" id="SM01155"/>
    </source>
</evidence>
<feature type="compositionally biased region" description="Low complexity" evidence="5">
    <location>
        <begin position="51"/>
        <end position="60"/>
    </location>
</feature>
<proteinExistence type="inferred from homology"/>
<dbReference type="PANTHER" id="PTHR32035">
    <property type="entry name" value="AURORA KINASE A-INTERACTING PROTEIN"/>
    <property type="match status" value="1"/>
</dbReference>
<evidence type="ECO:0000256" key="4">
    <source>
        <dbReference type="ARBA" id="ARBA00035682"/>
    </source>
</evidence>
<reference evidence="8" key="3">
    <citation type="submission" date="2018-08" db="UniProtKB">
        <authorList>
            <consortium name="EnsemblPlants"/>
        </authorList>
    </citation>
    <scope>IDENTIFICATION</scope>
    <source>
        <strain evidence="8">cv. Bd21</strain>
    </source>
</reference>
<feature type="region of interest" description="Disordered" evidence="5">
    <location>
        <begin position="34"/>
        <end position="61"/>
    </location>
</feature>
<keyword evidence="9" id="KW-1185">Reference proteome</keyword>
<dbReference type="KEGG" id="bdi:100843906"/>
<feature type="compositionally biased region" description="Pro residues" evidence="5">
    <location>
        <begin position="38"/>
        <end position="50"/>
    </location>
</feature>
<evidence type="ECO:0000256" key="3">
    <source>
        <dbReference type="ARBA" id="ARBA00035647"/>
    </source>
</evidence>
<reference evidence="7" key="2">
    <citation type="submission" date="2017-06" db="EMBL/GenBank/DDBJ databases">
        <title>WGS assembly of Brachypodium distachyon.</title>
        <authorList>
            <consortium name="The International Brachypodium Initiative"/>
            <person name="Lucas S."/>
            <person name="Harmon-Smith M."/>
            <person name="Lail K."/>
            <person name="Tice H."/>
            <person name="Grimwood J."/>
            <person name="Bruce D."/>
            <person name="Barry K."/>
            <person name="Shu S."/>
            <person name="Lindquist E."/>
            <person name="Wang M."/>
            <person name="Pitluck S."/>
            <person name="Vogel J.P."/>
            <person name="Garvin D.F."/>
            <person name="Mockler T.C."/>
            <person name="Schmutz J."/>
            <person name="Rokhsar D."/>
            <person name="Bevan M.W."/>
        </authorList>
    </citation>
    <scope>NUCLEOTIDE SEQUENCE</scope>
    <source>
        <strain evidence="7">Bd21</strain>
    </source>
</reference>
<feature type="domain" description="Ribosomal protein mS38 C-terminal" evidence="6">
    <location>
        <begin position="103"/>
        <end position="130"/>
    </location>
</feature>
<gene>
    <name evidence="8" type="primary">LOC100843906</name>
    <name evidence="7" type="ORF">BRADI_4g38220v3</name>
</gene>